<dbReference type="Proteomes" id="UP000275076">
    <property type="component" value="Unassembled WGS sequence"/>
</dbReference>
<dbReference type="GO" id="GO:0008757">
    <property type="term" value="F:S-adenosylmethionine-dependent methyltransferase activity"/>
    <property type="evidence" value="ECO:0007669"/>
    <property type="project" value="TreeGrafter"/>
</dbReference>
<dbReference type="GO" id="GO:0008171">
    <property type="term" value="F:O-methyltransferase activity"/>
    <property type="evidence" value="ECO:0007669"/>
    <property type="project" value="InterPro"/>
</dbReference>
<evidence type="ECO:0000313" key="5">
    <source>
        <dbReference type="EMBL" id="RSL31581.1"/>
    </source>
</evidence>
<feature type="binding site" evidence="4">
    <location>
        <position position="132"/>
    </location>
    <ligand>
        <name>S-adenosyl-L-methionine</name>
        <dbReference type="ChEBI" id="CHEBI:59789"/>
    </ligand>
</feature>
<feature type="binding site" evidence="4">
    <location>
        <position position="84"/>
    </location>
    <ligand>
        <name>S-adenosyl-L-methionine</name>
        <dbReference type="ChEBI" id="CHEBI:59789"/>
    </ligand>
</feature>
<dbReference type="SUPFAM" id="SSF53335">
    <property type="entry name" value="S-adenosyl-L-methionine-dependent methyltransferases"/>
    <property type="match status" value="1"/>
</dbReference>
<feature type="binding site" evidence="4">
    <location>
        <position position="67"/>
    </location>
    <ligand>
        <name>S-adenosyl-L-methionine</name>
        <dbReference type="ChEBI" id="CHEBI:59789"/>
    </ligand>
</feature>
<feature type="binding site" evidence="4">
    <location>
        <position position="37"/>
    </location>
    <ligand>
        <name>S-adenosyl-L-methionine</name>
        <dbReference type="ChEBI" id="CHEBI:59789"/>
    </ligand>
</feature>
<keyword evidence="4" id="KW-0479">Metal-binding</keyword>
<dbReference type="EC" id="2.1.1.-" evidence="4"/>
<dbReference type="HAMAP" id="MF_02217">
    <property type="entry name" value="TrmR_methyltr"/>
    <property type="match status" value="1"/>
</dbReference>
<dbReference type="EMBL" id="RBVX01000023">
    <property type="protein sequence ID" value="RSL31581.1"/>
    <property type="molecule type" value="Genomic_DNA"/>
</dbReference>
<dbReference type="GO" id="GO:0000287">
    <property type="term" value="F:magnesium ion binding"/>
    <property type="evidence" value="ECO:0007669"/>
    <property type="project" value="UniProtKB-UniRule"/>
</dbReference>
<dbReference type="PANTHER" id="PTHR10509">
    <property type="entry name" value="O-METHYLTRANSFERASE-RELATED"/>
    <property type="match status" value="1"/>
</dbReference>
<dbReference type="AlphaFoldDB" id="A0A428MZJ3"/>
<dbReference type="GO" id="GO:0016300">
    <property type="term" value="F:tRNA (uridine) methyltransferase activity"/>
    <property type="evidence" value="ECO:0007669"/>
    <property type="project" value="UniProtKB-UniRule"/>
</dbReference>
<dbReference type="CDD" id="cd02440">
    <property type="entry name" value="AdoMet_MTases"/>
    <property type="match status" value="1"/>
</dbReference>
<evidence type="ECO:0000256" key="4">
    <source>
        <dbReference type="HAMAP-Rule" id="MF_02217"/>
    </source>
</evidence>
<reference evidence="5 6" key="1">
    <citation type="submission" date="2018-10" db="EMBL/GenBank/DDBJ databases">
        <title>Draft genome sequence of Bacillus salarius IM0101, isolated from a hypersaline soil in Inner Mongolia, China.</title>
        <authorList>
            <person name="Yamprayoonswat W."/>
            <person name="Boonvisut S."/>
            <person name="Jumpathong W."/>
            <person name="Sittihan S."/>
            <person name="Ruangsuj P."/>
            <person name="Wanthongcharoen S."/>
            <person name="Thongpramul N."/>
            <person name="Pimmason S."/>
            <person name="Yu B."/>
            <person name="Yasawong M."/>
        </authorList>
    </citation>
    <scope>NUCLEOTIDE SEQUENCE [LARGE SCALE GENOMIC DNA]</scope>
    <source>
        <strain evidence="5 6">IM0101</strain>
    </source>
</reference>
<comment type="caution">
    <text evidence="5">The sequence shown here is derived from an EMBL/GenBank/DDBJ whole genome shotgun (WGS) entry which is preliminary data.</text>
</comment>
<evidence type="ECO:0000256" key="3">
    <source>
        <dbReference type="ARBA" id="ARBA00022691"/>
    </source>
</evidence>
<keyword evidence="3 4" id="KW-0949">S-adenosyl-L-methionine</keyword>
<dbReference type="InterPro" id="IPR029063">
    <property type="entry name" value="SAM-dependent_MTases_sf"/>
</dbReference>
<evidence type="ECO:0000256" key="2">
    <source>
        <dbReference type="ARBA" id="ARBA00022679"/>
    </source>
</evidence>
<dbReference type="GO" id="GO:0030488">
    <property type="term" value="P:tRNA methylation"/>
    <property type="evidence" value="ECO:0007669"/>
    <property type="project" value="UniProtKB-UniRule"/>
</dbReference>
<feature type="binding site" evidence="4">
    <location>
        <begin position="112"/>
        <end position="113"/>
    </location>
    <ligand>
        <name>S-adenosyl-L-methionine</name>
        <dbReference type="ChEBI" id="CHEBI:59789"/>
    </ligand>
</feature>
<organism evidence="5 6">
    <name type="scientific">Salibacterium salarium</name>
    <dbReference type="NCBI Taxonomy" id="284579"/>
    <lineage>
        <taxon>Bacteria</taxon>
        <taxon>Bacillati</taxon>
        <taxon>Bacillota</taxon>
        <taxon>Bacilli</taxon>
        <taxon>Bacillales</taxon>
        <taxon>Bacillaceae</taxon>
    </lineage>
</organism>
<comment type="catalytic activity">
    <reaction evidence="4">
        <text>5-hydroxyuridine(34) in tRNA + S-adenosyl-L-methionine = 5-methoxyuridine(34) in tRNA + S-adenosyl-L-homocysteine + H(+)</text>
        <dbReference type="Rhea" id="RHEA:60524"/>
        <dbReference type="Rhea" id="RHEA-COMP:13381"/>
        <dbReference type="Rhea" id="RHEA-COMP:15591"/>
        <dbReference type="ChEBI" id="CHEBI:15378"/>
        <dbReference type="ChEBI" id="CHEBI:57856"/>
        <dbReference type="ChEBI" id="CHEBI:59789"/>
        <dbReference type="ChEBI" id="CHEBI:136877"/>
        <dbReference type="ChEBI" id="CHEBI:143860"/>
    </reaction>
</comment>
<gene>
    <name evidence="4" type="primary">trmR</name>
    <name evidence="5" type="ORF">D7Z54_20315</name>
</gene>
<evidence type="ECO:0000313" key="6">
    <source>
        <dbReference type="Proteomes" id="UP000275076"/>
    </source>
</evidence>
<proteinExistence type="inferred from homology"/>
<dbReference type="RefSeq" id="WP_125558434.1">
    <property type="nucleotide sequence ID" value="NZ_RBVX01000023.1"/>
</dbReference>
<feature type="binding site" evidence="4">
    <location>
        <position position="158"/>
    </location>
    <ligand>
        <name>Mg(2+)</name>
        <dbReference type="ChEBI" id="CHEBI:18420"/>
    </ligand>
</feature>
<feature type="binding site" evidence="4">
    <location>
        <position position="132"/>
    </location>
    <ligand>
        <name>Mg(2+)</name>
        <dbReference type="ChEBI" id="CHEBI:18420"/>
    </ligand>
</feature>
<dbReference type="PANTHER" id="PTHR10509:SF14">
    <property type="entry name" value="CAFFEOYL-COA O-METHYLTRANSFERASE 3-RELATED"/>
    <property type="match status" value="1"/>
</dbReference>
<dbReference type="Pfam" id="PF01596">
    <property type="entry name" value="Methyltransf_3"/>
    <property type="match status" value="1"/>
</dbReference>
<name>A0A428MZJ3_9BACI</name>
<keyword evidence="4" id="KW-0460">Magnesium</keyword>
<keyword evidence="1 4" id="KW-0489">Methyltransferase</keyword>
<feature type="binding site" evidence="4">
    <location>
        <position position="159"/>
    </location>
    <ligand>
        <name>Mg(2+)</name>
        <dbReference type="ChEBI" id="CHEBI:18420"/>
    </ligand>
</feature>
<dbReference type="InterPro" id="IPR050362">
    <property type="entry name" value="Cation-dep_OMT"/>
</dbReference>
<dbReference type="InterPro" id="IPR002935">
    <property type="entry name" value="SAM_O-MeTrfase"/>
</dbReference>
<dbReference type="Gene3D" id="3.40.50.150">
    <property type="entry name" value="Vaccinia Virus protein VP39"/>
    <property type="match status" value="1"/>
</dbReference>
<comment type="function">
    <text evidence="4">Catalyzes the methylation of 5-hydroxyuridine (ho5U) to form 5-methoxyuridine (mo5U) at position 34 in tRNAs.</text>
</comment>
<keyword evidence="2 4" id="KW-0808">Transferase</keyword>
<comment type="similarity">
    <text evidence="4">Belongs to the class I-like SAM-binding methyltransferase superfamily. Cation-dependent O-methyltransferase family.</text>
</comment>
<keyword evidence="6" id="KW-1185">Reference proteome</keyword>
<evidence type="ECO:0000256" key="1">
    <source>
        <dbReference type="ARBA" id="ARBA00022603"/>
    </source>
</evidence>
<sequence length="221" mass="25713">MYEQQDMRQYVESLHSENNELFREMQTYADQENVPIMETESMDVMLQILAVHGSKSILEIGTAIGYSALRMADALREAQIVSLEKNRDSYEKALYFRDKSDLSQYTTFYHTDALDESFALDTSQQYDVLFIDAAKGRYMDFFEQYSPYIKPNGLIISDNVFFKGWTATPEEAPKRIRPMIDKIRYYNAWLADHPLFQTRFLTVGDGLAVSVKQAEKIEKNQ</sequence>
<accession>A0A428MZJ3</accession>
<keyword evidence="4" id="KW-0819">tRNA processing</keyword>
<dbReference type="InterPro" id="IPR043675">
    <property type="entry name" value="TrmR_methyltr"/>
</dbReference>
<comment type="subunit">
    <text evidence="4">Homodimer.</text>
</comment>
<dbReference type="PROSITE" id="PS51682">
    <property type="entry name" value="SAM_OMT_I"/>
    <property type="match status" value="1"/>
</dbReference>
<dbReference type="OrthoDB" id="9799672at2"/>
<protein>
    <recommendedName>
        <fullName evidence="4">tRNA 5-hydroxyuridine methyltransferase</fullName>
        <ecNumber evidence="4">2.1.1.-</ecNumber>
    </recommendedName>
    <alternativeName>
        <fullName evidence="4">ho5U methyltransferase</fullName>
    </alternativeName>
</protein>